<evidence type="ECO:0000313" key="4">
    <source>
        <dbReference type="Proteomes" id="UP000193144"/>
    </source>
</evidence>
<reference evidence="3 4" key="1">
    <citation type="submission" date="2016-07" db="EMBL/GenBank/DDBJ databases">
        <title>Pervasive Adenine N6-methylation of Active Genes in Fungi.</title>
        <authorList>
            <consortium name="DOE Joint Genome Institute"/>
            <person name="Mondo S.J."/>
            <person name="Dannebaum R.O."/>
            <person name="Kuo R.C."/>
            <person name="Labutti K."/>
            <person name="Haridas S."/>
            <person name="Kuo A."/>
            <person name="Salamov A."/>
            <person name="Ahrendt S.R."/>
            <person name="Lipzen A."/>
            <person name="Sullivan W."/>
            <person name="Andreopoulos W.B."/>
            <person name="Clum A."/>
            <person name="Lindquist E."/>
            <person name="Daum C."/>
            <person name="Ramamoorthy G.K."/>
            <person name="Gryganskyi A."/>
            <person name="Culley D."/>
            <person name="Magnuson J.K."/>
            <person name="James T.Y."/>
            <person name="O'Malley M.A."/>
            <person name="Stajich J.E."/>
            <person name="Spatafora J.W."/>
            <person name="Visel A."/>
            <person name="Grigoriev I.V."/>
        </authorList>
    </citation>
    <scope>NUCLEOTIDE SEQUENCE [LARGE SCALE GENOMIC DNA]</scope>
    <source>
        <strain evidence="3 4">CBS 115471</strain>
    </source>
</reference>
<dbReference type="GO" id="GO:0000271">
    <property type="term" value="P:polysaccharide biosynthetic process"/>
    <property type="evidence" value="ECO:0007669"/>
    <property type="project" value="InterPro"/>
</dbReference>
<dbReference type="PANTHER" id="PTHR43491:SF2">
    <property type="entry name" value="UDP-N-ACETYL-D-MANNOSAMINE DEHYDROGENASE"/>
    <property type="match status" value="1"/>
</dbReference>
<dbReference type="PANTHER" id="PTHR43491">
    <property type="entry name" value="UDP-N-ACETYL-D-MANNOSAMINE DEHYDROGENASE"/>
    <property type="match status" value="1"/>
</dbReference>
<dbReference type="AlphaFoldDB" id="A0A1Y1YLR3"/>
<gene>
    <name evidence="3" type="ORF">BCR34DRAFT_606751</name>
</gene>
<proteinExistence type="inferred from homology"/>
<comment type="similarity">
    <text evidence="1">Belongs to the UDP-glucose/GDP-mannose dehydrogenase family.</text>
</comment>
<dbReference type="OrthoDB" id="5059218at2759"/>
<name>A0A1Y1YLR3_9PLEO</name>
<dbReference type="SUPFAM" id="SSF48179">
    <property type="entry name" value="6-phosphogluconate dehydrogenase C-terminal domain-like"/>
    <property type="match status" value="1"/>
</dbReference>
<dbReference type="GO" id="GO:0051287">
    <property type="term" value="F:NAD binding"/>
    <property type="evidence" value="ECO:0007669"/>
    <property type="project" value="InterPro"/>
</dbReference>
<dbReference type="PIRSF" id="PIRSF500136">
    <property type="entry name" value="UDP_ManNAc_DH"/>
    <property type="match status" value="1"/>
</dbReference>
<feature type="domain" description="UDP-glucose/GDP-mannose dehydrogenase dimerisation" evidence="2">
    <location>
        <begin position="1"/>
        <end position="55"/>
    </location>
</feature>
<evidence type="ECO:0000259" key="2">
    <source>
        <dbReference type="Pfam" id="PF00984"/>
    </source>
</evidence>
<dbReference type="EMBL" id="MCFA01000206">
    <property type="protein sequence ID" value="ORX98928.1"/>
    <property type="molecule type" value="Genomic_DNA"/>
</dbReference>
<dbReference type="GO" id="GO:0016616">
    <property type="term" value="F:oxidoreductase activity, acting on the CH-OH group of donors, NAD or NADP as acceptor"/>
    <property type="evidence" value="ECO:0007669"/>
    <property type="project" value="InterPro"/>
</dbReference>
<protein>
    <recommendedName>
        <fullName evidence="2">UDP-glucose/GDP-mannose dehydrogenase dimerisation domain-containing protein</fullName>
    </recommendedName>
</protein>
<dbReference type="InterPro" id="IPR008927">
    <property type="entry name" value="6-PGluconate_DH-like_C_sf"/>
</dbReference>
<sequence length="144" mass="15583">MSDVCLQHGIDPNEMISAAATKPFGFQEFRPGVGVGGHCIPVNPYYLVANSANLPVLQTSTKAMWNRPNELARKLYEHVSAHAPSPRVLVVGVGIKPGESVLSNSPSLAFADTLYTLGCQSLCFYDLLVSQRAVSRMAKLERGH</sequence>
<comment type="caution">
    <text evidence="3">The sequence shown here is derived from an EMBL/GenBank/DDBJ whole genome shotgun (WGS) entry which is preliminary data.</text>
</comment>
<dbReference type="InterPro" id="IPR014026">
    <property type="entry name" value="UDP-Glc/GDP-Man_DH_dimer"/>
</dbReference>
<dbReference type="Pfam" id="PF00984">
    <property type="entry name" value="UDPG_MGDP_dh"/>
    <property type="match status" value="1"/>
</dbReference>
<dbReference type="Gene3D" id="3.40.50.720">
    <property type="entry name" value="NAD(P)-binding Rossmann-like Domain"/>
    <property type="match status" value="1"/>
</dbReference>
<dbReference type="STRING" id="1231657.A0A1Y1YLR3"/>
<dbReference type="InterPro" id="IPR017476">
    <property type="entry name" value="UDP-Glc/GDP-Man"/>
</dbReference>
<accession>A0A1Y1YLR3</accession>
<evidence type="ECO:0000256" key="1">
    <source>
        <dbReference type="ARBA" id="ARBA00006601"/>
    </source>
</evidence>
<evidence type="ECO:0000313" key="3">
    <source>
        <dbReference type="EMBL" id="ORX98928.1"/>
    </source>
</evidence>
<dbReference type="PIRSF" id="PIRSF000124">
    <property type="entry name" value="UDPglc_GDPman_dh"/>
    <property type="match status" value="1"/>
</dbReference>
<dbReference type="InterPro" id="IPR028359">
    <property type="entry name" value="UDP_ManNAc/GlcNAc_DH"/>
</dbReference>
<keyword evidence="4" id="KW-1185">Reference proteome</keyword>
<dbReference type="Proteomes" id="UP000193144">
    <property type="component" value="Unassembled WGS sequence"/>
</dbReference>
<organism evidence="3 4">
    <name type="scientific">Clohesyomyces aquaticus</name>
    <dbReference type="NCBI Taxonomy" id="1231657"/>
    <lineage>
        <taxon>Eukaryota</taxon>
        <taxon>Fungi</taxon>
        <taxon>Dikarya</taxon>
        <taxon>Ascomycota</taxon>
        <taxon>Pezizomycotina</taxon>
        <taxon>Dothideomycetes</taxon>
        <taxon>Pleosporomycetidae</taxon>
        <taxon>Pleosporales</taxon>
        <taxon>Lindgomycetaceae</taxon>
        <taxon>Clohesyomyces</taxon>
    </lineage>
</organism>
<dbReference type="GO" id="GO:0016628">
    <property type="term" value="F:oxidoreductase activity, acting on the CH-CH group of donors, NAD or NADP as acceptor"/>
    <property type="evidence" value="ECO:0007669"/>
    <property type="project" value="InterPro"/>
</dbReference>